<dbReference type="Proteomes" id="UP001443914">
    <property type="component" value="Unassembled WGS sequence"/>
</dbReference>
<dbReference type="AlphaFoldDB" id="A0AAW1MVQ8"/>
<comment type="caution">
    <text evidence="2">The sequence shown here is derived from an EMBL/GenBank/DDBJ whole genome shotgun (WGS) entry which is preliminary data.</text>
</comment>
<reference evidence="2" key="1">
    <citation type="submission" date="2024-03" db="EMBL/GenBank/DDBJ databases">
        <title>WGS assembly of Saponaria officinalis var. Norfolk2.</title>
        <authorList>
            <person name="Jenkins J."/>
            <person name="Shu S."/>
            <person name="Grimwood J."/>
            <person name="Barry K."/>
            <person name="Goodstein D."/>
            <person name="Schmutz J."/>
            <person name="Leebens-Mack J."/>
            <person name="Osbourn A."/>
        </authorList>
    </citation>
    <scope>NUCLEOTIDE SEQUENCE [LARGE SCALE GENOMIC DNA]</scope>
    <source>
        <strain evidence="2">JIC</strain>
    </source>
</reference>
<sequence length="152" mass="16160">MAKKLSGEISISPSLSSASPTNSPAKSPSHLHSDMGSILDECGGSNVVIAKYYDLLMRVYADDLYELPERMSSVSGDVDVKSEPIDDVSVGVIAQVSDRDDAECCELGSEELLVGDSESVLRSQESSVLDLNNEIGDGVEETEKDAMVTSVL</sequence>
<evidence type="ECO:0000313" key="3">
    <source>
        <dbReference type="Proteomes" id="UP001443914"/>
    </source>
</evidence>
<dbReference type="EMBL" id="JBDFQZ010000002">
    <property type="protein sequence ID" value="KAK9750473.1"/>
    <property type="molecule type" value="Genomic_DNA"/>
</dbReference>
<organism evidence="2 3">
    <name type="scientific">Saponaria officinalis</name>
    <name type="common">Common soapwort</name>
    <name type="synonym">Lychnis saponaria</name>
    <dbReference type="NCBI Taxonomy" id="3572"/>
    <lineage>
        <taxon>Eukaryota</taxon>
        <taxon>Viridiplantae</taxon>
        <taxon>Streptophyta</taxon>
        <taxon>Embryophyta</taxon>
        <taxon>Tracheophyta</taxon>
        <taxon>Spermatophyta</taxon>
        <taxon>Magnoliopsida</taxon>
        <taxon>eudicotyledons</taxon>
        <taxon>Gunneridae</taxon>
        <taxon>Pentapetalae</taxon>
        <taxon>Caryophyllales</taxon>
        <taxon>Caryophyllaceae</taxon>
        <taxon>Caryophylleae</taxon>
        <taxon>Saponaria</taxon>
    </lineage>
</organism>
<evidence type="ECO:0000313" key="2">
    <source>
        <dbReference type="EMBL" id="KAK9750473.1"/>
    </source>
</evidence>
<evidence type="ECO:0000256" key="1">
    <source>
        <dbReference type="SAM" id="MobiDB-lite"/>
    </source>
</evidence>
<protein>
    <submittedName>
        <fullName evidence="2">Uncharacterized protein</fullName>
    </submittedName>
</protein>
<gene>
    <name evidence="2" type="ORF">RND81_02G199900</name>
</gene>
<proteinExistence type="predicted"/>
<accession>A0AAW1MVQ8</accession>
<keyword evidence="3" id="KW-1185">Reference proteome</keyword>
<feature type="region of interest" description="Disordered" evidence="1">
    <location>
        <begin position="1"/>
        <end position="32"/>
    </location>
</feature>
<feature type="compositionally biased region" description="Low complexity" evidence="1">
    <location>
        <begin position="7"/>
        <end position="24"/>
    </location>
</feature>
<name>A0AAW1MVQ8_SAPOF</name>